<feature type="compositionally biased region" description="Polar residues" evidence="1">
    <location>
        <begin position="321"/>
        <end position="341"/>
    </location>
</feature>
<feature type="transmembrane region" description="Helical" evidence="2">
    <location>
        <begin position="55"/>
        <end position="79"/>
    </location>
</feature>
<feature type="transmembrane region" description="Helical" evidence="2">
    <location>
        <begin position="121"/>
        <end position="144"/>
    </location>
</feature>
<evidence type="ECO:0000256" key="3">
    <source>
        <dbReference type="SAM" id="SignalP"/>
    </source>
</evidence>
<feature type="compositionally biased region" description="Polar residues" evidence="1">
    <location>
        <begin position="237"/>
        <end position="247"/>
    </location>
</feature>
<organism evidence="4 5">
    <name type="scientific">Trypanosoma cruzi</name>
    <dbReference type="NCBI Taxonomy" id="5693"/>
    <lineage>
        <taxon>Eukaryota</taxon>
        <taxon>Discoba</taxon>
        <taxon>Euglenozoa</taxon>
        <taxon>Kinetoplastea</taxon>
        <taxon>Metakinetoplastina</taxon>
        <taxon>Trypanosomatida</taxon>
        <taxon>Trypanosomatidae</taxon>
        <taxon>Trypanosoma</taxon>
        <taxon>Schizotrypanum</taxon>
    </lineage>
</organism>
<keyword evidence="2" id="KW-0472">Membrane</keyword>
<protein>
    <submittedName>
        <fullName evidence="4">Mucin-associated surface protein (MASP) subgroup S008</fullName>
    </submittedName>
</protein>
<feature type="compositionally biased region" description="Basic and acidic residues" evidence="1">
    <location>
        <begin position="445"/>
        <end position="474"/>
    </location>
</feature>
<sequence>MIVFCFICFCCSAVCSMLLLPVSVTWHASQTQSYVRYAQNCLHGRISVWWCMHTGSIWCSCFFLLFFSLFFACVFLLFFAFNCFWFIFFSIYLLRGVVCVFCLFAFPLIPTAPWCALGCCHLSICGVCVWFSGIVFLHLLSLCVDGELVCAEGCTQVRGVMAMMMTGRVLLVCALCVVWCGGAVVVESVVDDVVDGGVKEGLLGDSQSDSRDEKAGKPELFESVDEGVGSADHSLDTRSGTNVNEQENLVKEPPTENVGKEGVEEEGLGTQRNEVHEQQVEEEVKELTVKQKFQTKDKVTVPQSLPPTPAGTITSPPPPTASMQGSPRTPGQPQESSQKSAGQPPKLQVPPSSPAASAEGEADGGLVGASDTSRVTGDKNKDSKESEGRVSGPPSGGASSSPISNNGDASRNNGGAPSTQDTTSLKNNEQSRPTASSGNAPLNRETPERSTPDAQRHSSDTQENETSRLPDGDAAHSAAGQSAMGTKGSSGVSSTASNAPTTPQPQLPAPPVPPTATVTGAPAEKPTAERLPPPADSTPKESLAATTTAQTNDTTKPGDSDSSTTASHTTSPLLLFLLVACAAAAAVVSA</sequence>
<dbReference type="AlphaFoldDB" id="A0A7J6XYI7"/>
<feature type="chain" id="PRO_5029771177" evidence="3">
    <location>
        <begin position="17"/>
        <end position="590"/>
    </location>
</feature>
<keyword evidence="2" id="KW-1133">Transmembrane helix</keyword>
<dbReference type="EMBL" id="JABDHM010000079">
    <property type="protein sequence ID" value="KAF5219070.1"/>
    <property type="molecule type" value="Genomic_DNA"/>
</dbReference>
<feature type="compositionally biased region" description="Basic and acidic residues" evidence="1">
    <location>
        <begin position="285"/>
        <end position="299"/>
    </location>
</feature>
<keyword evidence="2" id="KW-0812">Transmembrane</keyword>
<feature type="compositionally biased region" description="Polar residues" evidence="1">
    <location>
        <begin position="479"/>
        <end position="498"/>
    </location>
</feature>
<keyword evidence="3" id="KW-0732">Signal</keyword>
<evidence type="ECO:0000256" key="1">
    <source>
        <dbReference type="SAM" id="MobiDB-lite"/>
    </source>
</evidence>
<feature type="compositionally biased region" description="Low complexity" evidence="1">
    <location>
        <begin position="544"/>
        <end position="568"/>
    </location>
</feature>
<accession>A0A7J6XYI7</accession>
<reference evidence="4 5" key="1">
    <citation type="journal article" date="2019" name="Genome Biol. Evol.">
        <title>Nanopore Sequencing Significantly Improves Genome Assembly of the Protozoan Parasite Trypanosoma cruzi.</title>
        <authorList>
            <person name="Diaz-Viraque F."/>
            <person name="Pita S."/>
            <person name="Greif G."/>
            <person name="de Souza R.C.M."/>
            <person name="Iraola G."/>
            <person name="Robello C."/>
        </authorList>
    </citation>
    <scope>NUCLEOTIDE SEQUENCE [LARGE SCALE GENOMIC DNA]</scope>
    <source>
        <strain evidence="4 5">Berenice</strain>
    </source>
</reference>
<gene>
    <name evidence="4" type="ORF">ECC02_008003</name>
</gene>
<dbReference type="Proteomes" id="UP000583944">
    <property type="component" value="Unassembled WGS sequence"/>
</dbReference>
<comment type="caution">
    <text evidence="4">The sequence shown here is derived from an EMBL/GenBank/DDBJ whole genome shotgun (WGS) entry which is preliminary data.</text>
</comment>
<evidence type="ECO:0000256" key="2">
    <source>
        <dbReference type="SAM" id="Phobius"/>
    </source>
</evidence>
<feature type="compositionally biased region" description="Polar residues" evidence="1">
    <location>
        <begin position="405"/>
        <end position="440"/>
    </location>
</feature>
<feature type="region of interest" description="Disordered" evidence="1">
    <location>
        <begin position="204"/>
        <end position="568"/>
    </location>
</feature>
<name>A0A7J6XYI7_TRYCR</name>
<dbReference type="VEuPathDB" id="TriTrypDB:ECC02_008003"/>
<feature type="transmembrane region" description="Helical" evidence="2">
    <location>
        <begin position="165"/>
        <end position="186"/>
    </location>
</feature>
<feature type="compositionally biased region" description="Basic and acidic residues" evidence="1">
    <location>
        <begin position="208"/>
        <end position="220"/>
    </location>
</feature>
<evidence type="ECO:0000313" key="4">
    <source>
        <dbReference type="EMBL" id="KAF5219070.1"/>
    </source>
</evidence>
<feature type="compositionally biased region" description="Pro residues" evidence="1">
    <location>
        <begin position="502"/>
        <end position="514"/>
    </location>
</feature>
<feature type="transmembrane region" description="Helical" evidence="2">
    <location>
        <begin position="86"/>
        <end position="109"/>
    </location>
</feature>
<dbReference type="VEuPathDB" id="TriTrypDB:BCY84_20898"/>
<feature type="compositionally biased region" description="Basic and acidic residues" evidence="1">
    <location>
        <begin position="248"/>
        <end position="262"/>
    </location>
</feature>
<evidence type="ECO:0000313" key="5">
    <source>
        <dbReference type="Proteomes" id="UP000583944"/>
    </source>
</evidence>
<feature type="signal peptide" evidence="3">
    <location>
        <begin position="1"/>
        <end position="16"/>
    </location>
</feature>
<feature type="compositionally biased region" description="Pro residues" evidence="1">
    <location>
        <begin position="304"/>
        <end position="320"/>
    </location>
</feature>
<proteinExistence type="predicted"/>
<feature type="compositionally biased region" description="Low complexity" evidence="1">
    <location>
        <begin position="391"/>
        <end position="404"/>
    </location>
</feature>
<feature type="compositionally biased region" description="Basic and acidic residues" evidence="1">
    <location>
        <begin position="376"/>
        <end position="388"/>
    </location>
</feature>